<accession>A0A1X7TV07</accession>
<organism evidence="2">
    <name type="scientific">Amphimedon queenslandica</name>
    <name type="common">Sponge</name>
    <dbReference type="NCBI Taxonomy" id="400682"/>
    <lineage>
        <taxon>Eukaryota</taxon>
        <taxon>Metazoa</taxon>
        <taxon>Porifera</taxon>
        <taxon>Demospongiae</taxon>
        <taxon>Heteroscleromorpha</taxon>
        <taxon>Haplosclerida</taxon>
        <taxon>Niphatidae</taxon>
        <taxon>Amphimedon</taxon>
    </lineage>
</organism>
<feature type="compositionally biased region" description="Basic and acidic residues" evidence="1">
    <location>
        <begin position="69"/>
        <end position="80"/>
    </location>
</feature>
<evidence type="ECO:0000313" key="2">
    <source>
        <dbReference type="EnsemblMetazoa" id="Aqu2.1.18868_001"/>
    </source>
</evidence>
<dbReference type="InParanoid" id="A0A1X7TV07"/>
<dbReference type="EnsemblMetazoa" id="Aqu2.1.18868_001">
    <property type="protein sequence ID" value="Aqu2.1.18868_001"/>
    <property type="gene ID" value="Aqu2.1.18868"/>
</dbReference>
<reference evidence="2" key="1">
    <citation type="submission" date="2017-05" db="UniProtKB">
        <authorList>
            <consortium name="EnsemblMetazoa"/>
        </authorList>
    </citation>
    <scope>IDENTIFICATION</scope>
</reference>
<feature type="region of interest" description="Disordered" evidence="1">
    <location>
        <begin position="1"/>
        <end position="96"/>
    </location>
</feature>
<feature type="compositionally biased region" description="Basic and acidic residues" evidence="1">
    <location>
        <begin position="51"/>
        <end position="62"/>
    </location>
</feature>
<dbReference type="AlphaFoldDB" id="A0A1X7TV07"/>
<protein>
    <submittedName>
        <fullName evidence="2">Uncharacterized protein</fullName>
    </submittedName>
</protein>
<evidence type="ECO:0000256" key="1">
    <source>
        <dbReference type="SAM" id="MobiDB-lite"/>
    </source>
</evidence>
<sequence>MKKSKKFEKTKDSDEVAVAVVPEVVETDKKKKKKASKEEAKEPAKAAGTKRKQEESESKSDDDSSEESGTDKAPKAEKMKKGGFGSSRRDGMSESGETELLKHLQALKEIQSLEEHIKNVNECITDCLDCRGRLWTMATCKLNFPETTSSAFDMVWQIDNDMRAVAKKCDSLMKKLESEKCTLQSSHKGFVFRVLSDNNNMKMTFCLVDIYNPVYCEVCLNAPPTSGFPSTIPLDALRDMLKPCSQIEDQKDRNVAGEYVTVMKGKYMYVFDTPLRASRTTLGHFLEFKGCWDDLRAALAAVVIQIPFIPVRQVFFESTIDEVAERIYEASENIDPKNFIESLEQCRAAAKQAFDDIRSKPARSVKINHNQQLADWLQLVVSKRLFCHIRGCCILKKNSYCGVVIQSVLELEEDRGLEQQMEEDEEQQVESAEDSTLSQLLANMMAAAGKVAETAIECGTYFKTIVMYGVVCNYDSNEASLYRMTLNFVFRDTRIIEYQNNYGQPQLSSIDRMVLYAVSQLLD</sequence>
<name>A0A1X7TV07_AMPQE</name>
<proteinExistence type="predicted"/>